<gene>
    <name evidence="2" type="ORF">CEXT_372551</name>
</gene>
<feature type="compositionally biased region" description="Basic and acidic residues" evidence="1">
    <location>
        <begin position="33"/>
        <end position="47"/>
    </location>
</feature>
<name>A0AAV4VM37_CAEEX</name>
<evidence type="ECO:0000256" key="1">
    <source>
        <dbReference type="SAM" id="MobiDB-lite"/>
    </source>
</evidence>
<proteinExistence type="predicted"/>
<comment type="caution">
    <text evidence="2">The sequence shown here is derived from an EMBL/GenBank/DDBJ whole genome shotgun (WGS) entry which is preliminary data.</text>
</comment>
<feature type="region of interest" description="Disordered" evidence="1">
    <location>
        <begin position="27"/>
        <end position="47"/>
    </location>
</feature>
<evidence type="ECO:0000313" key="2">
    <source>
        <dbReference type="EMBL" id="GIY71098.1"/>
    </source>
</evidence>
<dbReference type="EMBL" id="BPLR01014755">
    <property type="protein sequence ID" value="GIY71098.1"/>
    <property type="molecule type" value="Genomic_DNA"/>
</dbReference>
<evidence type="ECO:0000313" key="3">
    <source>
        <dbReference type="Proteomes" id="UP001054945"/>
    </source>
</evidence>
<keyword evidence="3" id="KW-1185">Reference proteome</keyword>
<sequence length="85" mass="10229">MDYVEWKYVQAIRNKAGESEWKRRKPLKLGKGRSGETLRKPQKGEIEKRKITNRRNQKMNNMSNNYMGFTKRKLHQIEGERCDVM</sequence>
<dbReference type="Proteomes" id="UP001054945">
    <property type="component" value="Unassembled WGS sequence"/>
</dbReference>
<reference evidence="2 3" key="1">
    <citation type="submission" date="2021-06" db="EMBL/GenBank/DDBJ databases">
        <title>Caerostris extrusa draft genome.</title>
        <authorList>
            <person name="Kono N."/>
            <person name="Arakawa K."/>
        </authorList>
    </citation>
    <scope>NUCLEOTIDE SEQUENCE [LARGE SCALE GENOMIC DNA]</scope>
</reference>
<dbReference type="AlphaFoldDB" id="A0AAV4VM37"/>
<protein>
    <submittedName>
        <fullName evidence="2">Uncharacterized protein</fullName>
    </submittedName>
</protein>
<organism evidence="2 3">
    <name type="scientific">Caerostris extrusa</name>
    <name type="common">Bark spider</name>
    <name type="synonym">Caerostris bankana</name>
    <dbReference type="NCBI Taxonomy" id="172846"/>
    <lineage>
        <taxon>Eukaryota</taxon>
        <taxon>Metazoa</taxon>
        <taxon>Ecdysozoa</taxon>
        <taxon>Arthropoda</taxon>
        <taxon>Chelicerata</taxon>
        <taxon>Arachnida</taxon>
        <taxon>Araneae</taxon>
        <taxon>Araneomorphae</taxon>
        <taxon>Entelegynae</taxon>
        <taxon>Araneoidea</taxon>
        <taxon>Araneidae</taxon>
        <taxon>Caerostris</taxon>
    </lineage>
</organism>
<accession>A0AAV4VM37</accession>